<reference evidence="3 4" key="1">
    <citation type="submission" date="2020-10" db="EMBL/GenBank/DDBJ databases">
        <title>Sequencing the genomes of 1000 actinobacteria strains.</title>
        <authorList>
            <person name="Klenk H.-P."/>
        </authorList>
    </citation>
    <scope>NUCLEOTIDE SEQUENCE [LARGE SCALE GENOMIC DNA]</scope>
    <source>
        <strain evidence="3 4">DSM 43748</strain>
    </source>
</reference>
<name>A0ABR9KL52_9ACTN</name>
<dbReference type="PANTHER" id="PTHR43625">
    <property type="entry name" value="AFLATOXIN B1 ALDEHYDE REDUCTASE"/>
    <property type="match status" value="1"/>
</dbReference>
<evidence type="ECO:0000259" key="2">
    <source>
        <dbReference type="Pfam" id="PF00248"/>
    </source>
</evidence>
<comment type="caution">
    <text evidence="3">The sequence shown here is derived from an EMBL/GenBank/DDBJ whole genome shotgun (WGS) entry which is preliminary data.</text>
</comment>
<dbReference type="InterPro" id="IPR023210">
    <property type="entry name" value="NADP_OxRdtase_dom"/>
</dbReference>
<dbReference type="RefSeq" id="WP_192777398.1">
    <property type="nucleotide sequence ID" value="NZ_BAAASY010000002.1"/>
</dbReference>
<accession>A0ABR9KL52</accession>
<dbReference type="PANTHER" id="PTHR43625:SF40">
    <property type="entry name" value="ALDO-KETO REDUCTASE YAKC [NADP(+)]"/>
    <property type="match status" value="1"/>
</dbReference>
<gene>
    <name evidence="3" type="ORF">H4W81_005484</name>
</gene>
<organism evidence="3 4">
    <name type="scientific">Nonomuraea africana</name>
    <dbReference type="NCBI Taxonomy" id="46171"/>
    <lineage>
        <taxon>Bacteria</taxon>
        <taxon>Bacillati</taxon>
        <taxon>Actinomycetota</taxon>
        <taxon>Actinomycetes</taxon>
        <taxon>Streptosporangiales</taxon>
        <taxon>Streptosporangiaceae</taxon>
        <taxon>Nonomuraea</taxon>
    </lineage>
</organism>
<keyword evidence="1" id="KW-0560">Oxidoreductase</keyword>
<evidence type="ECO:0000256" key="1">
    <source>
        <dbReference type="ARBA" id="ARBA00023002"/>
    </source>
</evidence>
<dbReference type="EMBL" id="JADBEF010000001">
    <property type="protein sequence ID" value="MBE1562705.1"/>
    <property type="molecule type" value="Genomic_DNA"/>
</dbReference>
<dbReference type="InterPro" id="IPR050791">
    <property type="entry name" value="Aldo-Keto_reductase"/>
</dbReference>
<proteinExistence type="predicted"/>
<dbReference type="CDD" id="cd19076">
    <property type="entry name" value="AKR_AKR13A_13D"/>
    <property type="match status" value="1"/>
</dbReference>
<sequence length="311" mass="33786">MTSRIGLGCMGMSEFYGTADENESIAVIHRALDLDVNFLDTADMYGMGHNEQLVGRAIKGRRDEVFLGTKFGIRRDGGGRSVDNSPAYIRQACDASLQRLGVDHIDLYYMHRRNPDVPVEEAVGAMAELVEQGKVRHLGLSEVTADTLRRAHATHPIHALQSEYSLFTRGIEEEILPAARELGVKLVAYSPISRGLLSGALPPADQLPDDDYRKHLPRTSGEAGEHNAKLVERVSGIAAEVGCTPAQLSLAWLLAQGEDIIPIPGTKRLKYLEENTAAAAIRLSADQLAALATVADSVQGARYTDMSSVER</sequence>
<keyword evidence="4" id="KW-1185">Reference proteome</keyword>
<evidence type="ECO:0000313" key="3">
    <source>
        <dbReference type="EMBL" id="MBE1562705.1"/>
    </source>
</evidence>
<evidence type="ECO:0000313" key="4">
    <source>
        <dbReference type="Proteomes" id="UP000661607"/>
    </source>
</evidence>
<dbReference type="InterPro" id="IPR036812">
    <property type="entry name" value="NAD(P)_OxRdtase_dom_sf"/>
</dbReference>
<feature type="domain" description="NADP-dependent oxidoreductase" evidence="2">
    <location>
        <begin position="4"/>
        <end position="293"/>
    </location>
</feature>
<dbReference type="Pfam" id="PF00248">
    <property type="entry name" value="Aldo_ket_red"/>
    <property type="match status" value="1"/>
</dbReference>
<dbReference type="Proteomes" id="UP000661607">
    <property type="component" value="Unassembled WGS sequence"/>
</dbReference>
<protein>
    <submittedName>
        <fullName evidence="3">Aryl-alcohol dehydrogenase-like predicted oxidoreductase</fullName>
    </submittedName>
</protein>
<dbReference type="Gene3D" id="3.20.20.100">
    <property type="entry name" value="NADP-dependent oxidoreductase domain"/>
    <property type="match status" value="1"/>
</dbReference>
<dbReference type="SUPFAM" id="SSF51430">
    <property type="entry name" value="NAD(P)-linked oxidoreductase"/>
    <property type="match status" value="1"/>
</dbReference>